<gene>
    <name evidence="3 4" type="primary">LOC109380124</name>
</gene>
<protein>
    <submittedName>
        <fullName evidence="3 4">Uncharacterized protein LOC109380124</fullName>
    </submittedName>
</protein>
<proteinExistence type="predicted"/>
<dbReference type="RefSeq" id="XP_019492938.1">
    <property type="nucleotide sequence ID" value="XM_019637393.1"/>
</dbReference>
<accession>A0A8B7QXA6</accession>
<dbReference type="KEGG" id="hai:109380124"/>
<dbReference type="RefSeq" id="XP_019492937.1">
    <property type="nucleotide sequence ID" value="XM_019637392.1"/>
</dbReference>
<dbReference type="GeneID" id="109380124"/>
<name>A0A8B7QXA6_HIPAR</name>
<evidence type="ECO:0000256" key="1">
    <source>
        <dbReference type="SAM" id="MobiDB-lite"/>
    </source>
</evidence>
<feature type="region of interest" description="Disordered" evidence="1">
    <location>
        <begin position="70"/>
        <end position="91"/>
    </location>
</feature>
<dbReference type="Proteomes" id="UP000694851">
    <property type="component" value="Unplaced"/>
</dbReference>
<evidence type="ECO:0000313" key="2">
    <source>
        <dbReference type="Proteomes" id="UP000694851"/>
    </source>
</evidence>
<evidence type="ECO:0000313" key="3">
    <source>
        <dbReference type="RefSeq" id="XP_019492937.1"/>
    </source>
</evidence>
<sequence length="307" mass="31529">MGPRVPRSGCNLWAVFPSRLCPRRTVKGGLAMPEEGWAPAPMSAQMQCLPGCVGGWGPEHRLWACGNGDPTGATGRQGGSPPWSFPPPLTGSDGGGMAASAALALPVLSVWSQVCACVCLRSHDGHVCACVCACAGGGAAFPAQTASSLGPLGIRLLAPSPHLCLGPFRLRGAPAPSGTPQPPPGKAPGPLPTFLRRPAFSKFPQRPVAWGREKASCLPGTGCWLLGAAGLGEGRVLVGPEGWRPGSGSHRVLVWSLSHLGPDSLLVGPGAVLAPLWASGRRQGDTWPPATGSRALCLSHCFFPFNN</sequence>
<keyword evidence="2" id="KW-1185">Reference proteome</keyword>
<organism evidence="2 3">
    <name type="scientific">Hipposideros armiger</name>
    <name type="common">Great Himalayan leaf-nosed bat</name>
    <dbReference type="NCBI Taxonomy" id="186990"/>
    <lineage>
        <taxon>Eukaryota</taxon>
        <taxon>Metazoa</taxon>
        <taxon>Chordata</taxon>
        <taxon>Craniata</taxon>
        <taxon>Vertebrata</taxon>
        <taxon>Euteleostomi</taxon>
        <taxon>Mammalia</taxon>
        <taxon>Eutheria</taxon>
        <taxon>Laurasiatheria</taxon>
        <taxon>Chiroptera</taxon>
        <taxon>Yinpterochiroptera</taxon>
        <taxon>Rhinolophoidea</taxon>
        <taxon>Hipposideridae</taxon>
        <taxon>Hipposideros</taxon>
    </lineage>
</organism>
<evidence type="ECO:0000313" key="4">
    <source>
        <dbReference type="RefSeq" id="XP_019492938.1"/>
    </source>
</evidence>
<dbReference type="AlphaFoldDB" id="A0A8B7QXA6"/>
<reference evidence="3 4" key="1">
    <citation type="submission" date="2025-04" db="UniProtKB">
        <authorList>
            <consortium name="RefSeq"/>
        </authorList>
    </citation>
    <scope>IDENTIFICATION</scope>
    <source>
        <tissue evidence="3 4">Muscle</tissue>
    </source>
</reference>